<organism evidence="3 4">
    <name type="scientific">Friedmanniomyces endolithicus</name>
    <dbReference type="NCBI Taxonomy" id="329885"/>
    <lineage>
        <taxon>Eukaryota</taxon>
        <taxon>Fungi</taxon>
        <taxon>Dikarya</taxon>
        <taxon>Ascomycota</taxon>
        <taxon>Pezizomycotina</taxon>
        <taxon>Dothideomycetes</taxon>
        <taxon>Dothideomycetidae</taxon>
        <taxon>Mycosphaerellales</taxon>
        <taxon>Teratosphaeriaceae</taxon>
        <taxon>Friedmanniomyces</taxon>
    </lineage>
</organism>
<name>A0AAN6J0B2_9PEZI</name>
<protein>
    <recommendedName>
        <fullName evidence="2">Protein kinase domain-containing protein</fullName>
    </recommendedName>
</protein>
<evidence type="ECO:0000313" key="3">
    <source>
        <dbReference type="EMBL" id="KAK0302212.1"/>
    </source>
</evidence>
<dbReference type="Proteomes" id="UP001168146">
    <property type="component" value="Unassembled WGS sequence"/>
</dbReference>
<feature type="compositionally biased region" description="Basic and acidic residues" evidence="1">
    <location>
        <begin position="84"/>
        <end position="96"/>
    </location>
</feature>
<dbReference type="Gene3D" id="3.30.200.20">
    <property type="entry name" value="Phosphorylase Kinase, domain 1"/>
    <property type="match status" value="1"/>
</dbReference>
<sequence>MERYRSNNEPSSAIHTVNSPTDTEPDRATWEFWPNAPPGDFARLVPESEDARLAFQAVVTRMLAEPQSEPWPFASQFIHWEPASHDDSESKARFESTPETGSSIDLEQPTPSQQPLSSLLPYTGYYRLNMLDPHPRTNWVLGAGRKNKNVEFILTTLDRKALDRISGRHARLERSLDSGTVIVVTDNRPVTVDGYHLSRRGEKGEQPVTHQRAAGSKSSITLGRLVYHLQIVDLSPEVDMARAKAAAEALGSSGPLPSFFLTPTPSMTGTLMGEYRVFEPFAAGSGGTVQYVTHTVSGKAYALKRMKQQFDSDRRAIRNEIDLLRSVSHPHACRFVEEFTQQFERPDIRKTDGFAEVCFVLEPPARHSLKEFVSFDQVEEVNTTSGSTAARQHFLETVLLQLADVGAYLHTLGIMHRDYKLDNVGVVRVSPKVEVVLLDFGHAIRARESEDHMKGTVRYLAPEVLALKKERSRKSYNCAVDVWALGVMMMELDMQRQVEDENIAQQWASELQQRPRSSGYTRVQMLLPRLLCADAGKRITMPQIVEALGQRVNSAGKRNAGGGDEPANRQERYFNRQITLSSPEK</sequence>
<evidence type="ECO:0000313" key="4">
    <source>
        <dbReference type="Proteomes" id="UP001168146"/>
    </source>
</evidence>
<dbReference type="GO" id="GO:0004672">
    <property type="term" value="F:protein kinase activity"/>
    <property type="evidence" value="ECO:0007669"/>
    <property type="project" value="InterPro"/>
</dbReference>
<feature type="domain" description="Protein kinase" evidence="2">
    <location>
        <begin position="275"/>
        <end position="552"/>
    </location>
</feature>
<dbReference type="Gene3D" id="1.10.510.10">
    <property type="entry name" value="Transferase(Phosphotransferase) domain 1"/>
    <property type="match status" value="1"/>
</dbReference>
<feature type="compositionally biased region" description="Polar residues" evidence="1">
    <location>
        <begin position="97"/>
        <end position="117"/>
    </location>
</feature>
<dbReference type="InterPro" id="IPR000719">
    <property type="entry name" value="Prot_kinase_dom"/>
</dbReference>
<dbReference type="PROSITE" id="PS50011">
    <property type="entry name" value="PROTEIN_KINASE_DOM"/>
    <property type="match status" value="1"/>
</dbReference>
<dbReference type="GO" id="GO:0005524">
    <property type="term" value="F:ATP binding"/>
    <property type="evidence" value="ECO:0007669"/>
    <property type="project" value="InterPro"/>
</dbReference>
<gene>
    <name evidence="3" type="ORF">LTR82_017953</name>
</gene>
<evidence type="ECO:0000256" key="1">
    <source>
        <dbReference type="SAM" id="MobiDB-lite"/>
    </source>
</evidence>
<dbReference type="PANTHER" id="PTHR44167">
    <property type="entry name" value="OVARIAN-SPECIFIC SERINE/THREONINE-PROTEIN KINASE LOK-RELATED"/>
    <property type="match status" value="1"/>
</dbReference>
<dbReference type="SUPFAM" id="SSF56112">
    <property type="entry name" value="Protein kinase-like (PK-like)"/>
    <property type="match status" value="1"/>
</dbReference>
<dbReference type="EMBL" id="JASUXU010000206">
    <property type="protein sequence ID" value="KAK0302212.1"/>
    <property type="molecule type" value="Genomic_DNA"/>
</dbReference>
<dbReference type="Pfam" id="PF00069">
    <property type="entry name" value="Pkinase"/>
    <property type="match status" value="1"/>
</dbReference>
<comment type="caution">
    <text evidence="3">The sequence shown here is derived from an EMBL/GenBank/DDBJ whole genome shotgun (WGS) entry which is preliminary data.</text>
</comment>
<accession>A0AAN6J0B2</accession>
<feature type="region of interest" description="Disordered" evidence="1">
    <location>
        <begin position="1"/>
        <end position="28"/>
    </location>
</feature>
<evidence type="ECO:0000259" key="2">
    <source>
        <dbReference type="PROSITE" id="PS50011"/>
    </source>
</evidence>
<proteinExistence type="predicted"/>
<dbReference type="AlphaFoldDB" id="A0AAN6J0B2"/>
<feature type="region of interest" description="Disordered" evidence="1">
    <location>
        <begin position="84"/>
        <end position="118"/>
    </location>
</feature>
<feature type="compositionally biased region" description="Polar residues" evidence="1">
    <location>
        <begin position="7"/>
        <end position="22"/>
    </location>
</feature>
<dbReference type="CDD" id="cd00180">
    <property type="entry name" value="PKc"/>
    <property type="match status" value="1"/>
</dbReference>
<reference evidence="3" key="1">
    <citation type="submission" date="2021-12" db="EMBL/GenBank/DDBJ databases">
        <title>Black yeast isolated from Biological Soil Crust.</title>
        <authorList>
            <person name="Kurbessoian T."/>
        </authorList>
    </citation>
    <scope>NUCLEOTIDE SEQUENCE</scope>
    <source>
        <strain evidence="3">CCFEE 5208</strain>
    </source>
</reference>
<dbReference type="PANTHER" id="PTHR44167:SF24">
    <property type="entry name" value="SERINE_THREONINE-PROTEIN KINASE CHK2"/>
    <property type="match status" value="1"/>
</dbReference>
<dbReference type="InterPro" id="IPR011009">
    <property type="entry name" value="Kinase-like_dom_sf"/>
</dbReference>